<sequence>MIEEWLFETCNSKEESKIIKQDPFLLTEPPRLTQISSYKSVKPVIKCVCCFGPHLNLSHMSLPHLSRLRPPDPALPESISPDPALPEPTLPESA</sequence>
<evidence type="ECO:0000256" key="1">
    <source>
        <dbReference type="SAM" id="MobiDB-lite"/>
    </source>
</evidence>
<organism evidence="2">
    <name type="scientific">Picea glauca</name>
    <name type="common">White spruce</name>
    <name type="synonym">Pinus glauca</name>
    <dbReference type="NCBI Taxonomy" id="3330"/>
    <lineage>
        <taxon>Eukaryota</taxon>
        <taxon>Viridiplantae</taxon>
        <taxon>Streptophyta</taxon>
        <taxon>Embryophyta</taxon>
        <taxon>Tracheophyta</taxon>
        <taxon>Spermatophyta</taxon>
        <taxon>Pinopsida</taxon>
        <taxon>Pinidae</taxon>
        <taxon>Conifers I</taxon>
        <taxon>Pinales</taxon>
        <taxon>Pinaceae</taxon>
        <taxon>Picea</taxon>
    </lineage>
</organism>
<reference evidence="2" key="1">
    <citation type="journal article" date="2015" name="Genome Biol. Evol.">
        <title>Organellar Genomes of White Spruce (Picea glauca): Assembly and Annotation.</title>
        <authorList>
            <person name="Jackman S.D."/>
            <person name="Warren R.L."/>
            <person name="Gibb E.A."/>
            <person name="Vandervalk B.P."/>
            <person name="Mohamadi H."/>
            <person name="Chu J."/>
            <person name="Raymond A."/>
            <person name="Pleasance S."/>
            <person name="Coope R."/>
            <person name="Wildung M.R."/>
            <person name="Ritland C.E."/>
            <person name="Bousquet J."/>
            <person name="Jones S.J."/>
            <person name="Bohlmann J."/>
            <person name="Birol I."/>
        </authorList>
    </citation>
    <scope>NUCLEOTIDE SEQUENCE [LARGE SCALE GENOMIC DNA]</scope>
    <source>
        <tissue evidence="2">Flushing bud</tissue>
    </source>
</reference>
<keyword evidence="2" id="KW-0496">Mitochondrion</keyword>
<proteinExistence type="predicted"/>
<feature type="compositionally biased region" description="Pro residues" evidence="1">
    <location>
        <begin position="83"/>
        <end position="94"/>
    </location>
</feature>
<dbReference type="AlphaFoldDB" id="A0A101M063"/>
<comment type="caution">
    <text evidence="2">The sequence shown here is derived from an EMBL/GenBank/DDBJ whole genome shotgun (WGS) entry which is preliminary data.</text>
</comment>
<dbReference type="EMBL" id="LKAM01000005">
    <property type="protein sequence ID" value="KUM48519.1"/>
    <property type="molecule type" value="Genomic_DNA"/>
</dbReference>
<name>A0A101M063_PICGL</name>
<accession>A0A101M063</accession>
<evidence type="ECO:0000313" key="2">
    <source>
        <dbReference type="EMBL" id="KUM48519.1"/>
    </source>
</evidence>
<gene>
    <name evidence="2" type="ORF">ABT39_MTgene4534</name>
</gene>
<feature type="region of interest" description="Disordered" evidence="1">
    <location>
        <begin position="66"/>
        <end position="94"/>
    </location>
</feature>
<protein>
    <submittedName>
        <fullName evidence="2">Uncharacterized protein</fullName>
    </submittedName>
</protein>
<geneLocation type="mitochondrion" evidence="2"/>